<dbReference type="Proteomes" id="UP001497497">
    <property type="component" value="Unassembled WGS sequence"/>
</dbReference>
<keyword evidence="3 5" id="KW-1133">Transmembrane helix</keyword>
<dbReference type="InterPro" id="IPR052954">
    <property type="entry name" value="GPCR-Ligand_Int"/>
</dbReference>
<dbReference type="GO" id="GO:0004930">
    <property type="term" value="F:G protein-coupled receptor activity"/>
    <property type="evidence" value="ECO:0007669"/>
    <property type="project" value="InterPro"/>
</dbReference>
<accession>A0AAV2HHP1</accession>
<feature type="transmembrane region" description="Helical" evidence="5">
    <location>
        <begin position="165"/>
        <end position="190"/>
    </location>
</feature>
<keyword evidence="8" id="KW-1185">Reference proteome</keyword>
<comment type="subcellular location">
    <subcellularLocation>
        <location evidence="1">Membrane</location>
    </subcellularLocation>
</comment>
<feature type="transmembrane region" description="Helical" evidence="5">
    <location>
        <begin position="132"/>
        <end position="153"/>
    </location>
</feature>
<dbReference type="GO" id="GO:0016020">
    <property type="term" value="C:membrane"/>
    <property type="evidence" value="ECO:0007669"/>
    <property type="project" value="UniProtKB-SubCell"/>
</dbReference>
<comment type="caution">
    <text evidence="7">The sequence shown here is derived from an EMBL/GenBank/DDBJ whole genome shotgun (WGS) entry which is preliminary data.</text>
</comment>
<evidence type="ECO:0000256" key="5">
    <source>
        <dbReference type="SAM" id="Phobius"/>
    </source>
</evidence>
<organism evidence="7 8">
    <name type="scientific">Lymnaea stagnalis</name>
    <name type="common">Great pond snail</name>
    <name type="synonym">Helix stagnalis</name>
    <dbReference type="NCBI Taxonomy" id="6523"/>
    <lineage>
        <taxon>Eukaryota</taxon>
        <taxon>Metazoa</taxon>
        <taxon>Spiralia</taxon>
        <taxon>Lophotrochozoa</taxon>
        <taxon>Mollusca</taxon>
        <taxon>Gastropoda</taxon>
        <taxon>Heterobranchia</taxon>
        <taxon>Euthyneura</taxon>
        <taxon>Panpulmonata</taxon>
        <taxon>Hygrophila</taxon>
        <taxon>Lymnaeoidea</taxon>
        <taxon>Lymnaeidae</taxon>
        <taxon>Lymnaea</taxon>
    </lineage>
</organism>
<dbReference type="PROSITE" id="PS50262">
    <property type="entry name" value="G_PROTEIN_RECEP_F1_2"/>
    <property type="match status" value="1"/>
</dbReference>
<keyword evidence="2 5" id="KW-0812">Transmembrane</keyword>
<dbReference type="InterPro" id="IPR017452">
    <property type="entry name" value="GPCR_Rhodpsn_7TM"/>
</dbReference>
<dbReference type="PANTHER" id="PTHR46641:SF2">
    <property type="entry name" value="FMRFAMIDE RECEPTOR"/>
    <property type="match status" value="1"/>
</dbReference>
<name>A0AAV2HHP1_LYMST</name>
<feature type="transmembrane region" description="Helical" evidence="5">
    <location>
        <begin position="89"/>
        <end position="111"/>
    </location>
</feature>
<reference evidence="7 8" key="1">
    <citation type="submission" date="2024-04" db="EMBL/GenBank/DDBJ databases">
        <authorList>
            <consortium name="Genoscope - CEA"/>
            <person name="William W."/>
        </authorList>
    </citation>
    <scope>NUCLEOTIDE SEQUENCE [LARGE SCALE GENOMIC DNA]</scope>
</reference>
<dbReference type="InterPro" id="IPR000276">
    <property type="entry name" value="GPCR_Rhodpsn"/>
</dbReference>
<dbReference type="AlphaFoldDB" id="A0AAV2HHP1"/>
<sequence length="206" mass="23578">MNVSQCMCVVVTAERLVAVFLPFKFRAVVRPRRASIVVCSLYLFWLGATLVYIRKFNFNFRYLSAYQTCVCDYDLKLNGDEVMFDTVCTWIACYVSLAIIIIGSLTIFTKVKSASRRRGKMTSSKTASCSRTTRTLLAVCGFFGCMQIMRLPYTTSSSFPDRETFMIYFVFVRLASNLNSASNFIIYVILNKKFRKILKTMTCCES</sequence>
<dbReference type="PANTHER" id="PTHR46641">
    <property type="entry name" value="FMRFAMIDE RECEPTOR-RELATED"/>
    <property type="match status" value="1"/>
</dbReference>
<evidence type="ECO:0000313" key="8">
    <source>
        <dbReference type="Proteomes" id="UP001497497"/>
    </source>
</evidence>
<evidence type="ECO:0000256" key="3">
    <source>
        <dbReference type="ARBA" id="ARBA00022989"/>
    </source>
</evidence>
<dbReference type="Pfam" id="PF00001">
    <property type="entry name" value="7tm_1"/>
    <property type="match status" value="1"/>
</dbReference>
<evidence type="ECO:0000259" key="6">
    <source>
        <dbReference type="PROSITE" id="PS50262"/>
    </source>
</evidence>
<dbReference type="EMBL" id="CAXITT010000127">
    <property type="protein sequence ID" value="CAL1532870.1"/>
    <property type="molecule type" value="Genomic_DNA"/>
</dbReference>
<evidence type="ECO:0000256" key="2">
    <source>
        <dbReference type="ARBA" id="ARBA00022692"/>
    </source>
</evidence>
<protein>
    <recommendedName>
        <fullName evidence="6">G-protein coupled receptors family 1 profile domain-containing protein</fullName>
    </recommendedName>
</protein>
<evidence type="ECO:0000256" key="1">
    <source>
        <dbReference type="ARBA" id="ARBA00004370"/>
    </source>
</evidence>
<proteinExistence type="predicted"/>
<feature type="domain" description="G-protein coupled receptors family 1 profile" evidence="6">
    <location>
        <begin position="1"/>
        <end position="187"/>
    </location>
</feature>
<evidence type="ECO:0000313" key="7">
    <source>
        <dbReference type="EMBL" id="CAL1532870.1"/>
    </source>
</evidence>
<evidence type="ECO:0000256" key="4">
    <source>
        <dbReference type="ARBA" id="ARBA00023136"/>
    </source>
</evidence>
<keyword evidence="4 5" id="KW-0472">Membrane</keyword>
<gene>
    <name evidence="7" type="ORF">GSLYS_00006888001</name>
</gene>
<dbReference type="Gene3D" id="1.20.1070.10">
    <property type="entry name" value="Rhodopsin 7-helix transmembrane proteins"/>
    <property type="match status" value="1"/>
</dbReference>
<feature type="transmembrane region" description="Helical" evidence="5">
    <location>
        <begin position="34"/>
        <end position="53"/>
    </location>
</feature>
<dbReference type="SUPFAM" id="SSF81321">
    <property type="entry name" value="Family A G protein-coupled receptor-like"/>
    <property type="match status" value="1"/>
</dbReference>